<evidence type="ECO:0000313" key="9">
    <source>
        <dbReference type="EMBL" id="MCO1656524.1"/>
    </source>
</evidence>
<feature type="domain" description="VTT" evidence="8">
    <location>
        <begin position="34"/>
        <end position="156"/>
    </location>
</feature>
<comment type="caution">
    <text evidence="9">The sequence shown here is derived from an EMBL/GenBank/DDBJ whole genome shotgun (WGS) entry which is preliminary data.</text>
</comment>
<sequence length="221" mass="22843">MLDVLTGFGALLHSVWLLPLLAVMIAVDGPFPVLPSETILMSASALAFGSHDAVAVLALFLVAVVGSMIGDLLVFGLGRSSQRIVALTDARTGISGWVRARLLAQPGVALVGARLVPGGRLVSTAAAGRFGLPLRRFLPWTLASSVVWSCYMLLVGLALGPVTGGRPLPCLIAGVIMAAVTAGAFAIGQRIRARRAARRAVAMPLPISVSPEPDVELPRAA</sequence>
<evidence type="ECO:0000256" key="1">
    <source>
        <dbReference type="ARBA" id="ARBA00004651"/>
    </source>
</evidence>
<evidence type="ECO:0000256" key="5">
    <source>
        <dbReference type="ARBA" id="ARBA00022989"/>
    </source>
</evidence>
<dbReference type="RefSeq" id="WP_252439325.1">
    <property type="nucleotide sequence ID" value="NZ_JAGSOV010000035.1"/>
</dbReference>
<keyword evidence="3" id="KW-1003">Cell membrane</keyword>
<dbReference type="EMBL" id="JAGSOV010000035">
    <property type="protein sequence ID" value="MCO1656524.1"/>
    <property type="molecule type" value="Genomic_DNA"/>
</dbReference>
<name>A0ABT1A133_9PSEU</name>
<dbReference type="Proteomes" id="UP001165283">
    <property type="component" value="Unassembled WGS sequence"/>
</dbReference>
<dbReference type="PANTHER" id="PTHR42709:SF6">
    <property type="entry name" value="UNDECAPRENYL PHOSPHATE TRANSPORTER A"/>
    <property type="match status" value="1"/>
</dbReference>
<reference evidence="9" key="1">
    <citation type="submission" date="2021-04" db="EMBL/GenBank/DDBJ databases">
        <title>Pseudonocardia sp. nov., isolated from sandy soil of mangrove forest.</title>
        <authorList>
            <person name="Zan Z."/>
            <person name="Huang R."/>
            <person name="Liu W."/>
        </authorList>
    </citation>
    <scope>NUCLEOTIDE SEQUENCE</scope>
    <source>
        <strain evidence="9">S2-4</strain>
    </source>
</reference>
<dbReference type="PANTHER" id="PTHR42709">
    <property type="entry name" value="ALKALINE PHOSPHATASE LIKE PROTEIN"/>
    <property type="match status" value="1"/>
</dbReference>
<dbReference type="InterPro" id="IPR032816">
    <property type="entry name" value="VTT_dom"/>
</dbReference>
<accession>A0ABT1A133</accession>
<keyword evidence="5 7" id="KW-1133">Transmembrane helix</keyword>
<evidence type="ECO:0000256" key="6">
    <source>
        <dbReference type="ARBA" id="ARBA00023136"/>
    </source>
</evidence>
<feature type="transmembrane region" description="Helical" evidence="7">
    <location>
        <begin position="171"/>
        <end position="188"/>
    </location>
</feature>
<comment type="subcellular location">
    <subcellularLocation>
        <location evidence="1">Cell membrane</location>
        <topology evidence="1">Multi-pass membrane protein</topology>
    </subcellularLocation>
</comment>
<comment type="similarity">
    <text evidence="2">Belongs to the DedA family.</text>
</comment>
<evidence type="ECO:0000313" key="10">
    <source>
        <dbReference type="Proteomes" id="UP001165283"/>
    </source>
</evidence>
<evidence type="ECO:0000256" key="7">
    <source>
        <dbReference type="SAM" id="Phobius"/>
    </source>
</evidence>
<keyword evidence="4 7" id="KW-0812">Transmembrane</keyword>
<gene>
    <name evidence="9" type="ORF">KDL28_15820</name>
</gene>
<feature type="transmembrane region" description="Helical" evidence="7">
    <location>
        <begin position="137"/>
        <end position="159"/>
    </location>
</feature>
<dbReference type="Pfam" id="PF09335">
    <property type="entry name" value="VTT_dom"/>
    <property type="match status" value="1"/>
</dbReference>
<keyword evidence="10" id="KW-1185">Reference proteome</keyword>
<organism evidence="9 10">
    <name type="scientific">Pseudonocardia humida</name>
    <dbReference type="NCBI Taxonomy" id="2800819"/>
    <lineage>
        <taxon>Bacteria</taxon>
        <taxon>Bacillati</taxon>
        <taxon>Actinomycetota</taxon>
        <taxon>Actinomycetes</taxon>
        <taxon>Pseudonocardiales</taxon>
        <taxon>Pseudonocardiaceae</taxon>
        <taxon>Pseudonocardia</taxon>
    </lineage>
</organism>
<dbReference type="InterPro" id="IPR051311">
    <property type="entry name" value="DedA_domain"/>
</dbReference>
<keyword evidence="6 7" id="KW-0472">Membrane</keyword>
<evidence type="ECO:0000259" key="8">
    <source>
        <dbReference type="Pfam" id="PF09335"/>
    </source>
</evidence>
<evidence type="ECO:0000256" key="2">
    <source>
        <dbReference type="ARBA" id="ARBA00010792"/>
    </source>
</evidence>
<feature type="transmembrane region" description="Helical" evidence="7">
    <location>
        <begin position="54"/>
        <end position="77"/>
    </location>
</feature>
<evidence type="ECO:0000256" key="4">
    <source>
        <dbReference type="ARBA" id="ARBA00022692"/>
    </source>
</evidence>
<evidence type="ECO:0000256" key="3">
    <source>
        <dbReference type="ARBA" id="ARBA00022475"/>
    </source>
</evidence>
<protein>
    <submittedName>
        <fullName evidence="9">VTT domain-containing protein</fullName>
    </submittedName>
</protein>
<proteinExistence type="inferred from homology"/>